<comment type="caution">
    <text evidence="2">The sequence shown here is derived from an EMBL/GenBank/DDBJ whole genome shotgun (WGS) entry which is preliminary data.</text>
</comment>
<evidence type="ECO:0000313" key="3">
    <source>
        <dbReference type="Proteomes" id="UP000245934"/>
    </source>
</evidence>
<gene>
    <name evidence="2" type="ORF">DLD82_09695</name>
</gene>
<feature type="transmembrane region" description="Helical" evidence="1">
    <location>
        <begin position="43"/>
        <end position="67"/>
    </location>
</feature>
<evidence type="ECO:0000256" key="1">
    <source>
        <dbReference type="SAM" id="Phobius"/>
    </source>
</evidence>
<protein>
    <submittedName>
        <fullName evidence="2">Uncharacterized protein</fullName>
    </submittedName>
</protein>
<proteinExistence type="predicted"/>
<sequence>MRSGPRDLVLISGYFQLFSEYGWSGKTRAWNFGYLLFSKYGIFYQYFSVFIANLVLTIRLHAIFLLII</sequence>
<name>A0A2V2NAZ4_9EURY</name>
<dbReference type="Proteomes" id="UP000245934">
    <property type="component" value="Unassembled WGS sequence"/>
</dbReference>
<dbReference type="EMBL" id="QGMZ01000018">
    <property type="protein sequence ID" value="PWR73507.1"/>
    <property type="molecule type" value="Genomic_DNA"/>
</dbReference>
<keyword evidence="1" id="KW-1133">Transmembrane helix</keyword>
<keyword evidence="3" id="KW-1185">Reference proteome</keyword>
<dbReference type="AlphaFoldDB" id="A0A2V2NAZ4"/>
<keyword evidence="1" id="KW-0812">Transmembrane</keyword>
<reference evidence="2 3" key="1">
    <citation type="submission" date="2018-05" db="EMBL/GenBank/DDBJ databases">
        <title>Draft genome of Methanospirillum stamsii Pt1.</title>
        <authorList>
            <person name="Dueholm M.S."/>
            <person name="Nielsen P.H."/>
            <person name="Bakmann L.F."/>
            <person name="Otzen D.E."/>
        </authorList>
    </citation>
    <scope>NUCLEOTIDE SEQUENCE [LARGE SCALE GENOMIC DNA]</scope>
    <source>
        <strain evidence="2 3">Pt1</strain>
    </source>
</reference>
<accession>A0A2V2NAZ4</accession>
<evidence type="ECO:0000313" key="2">
    <source>
        <dbReference type="EMBL" id="PWR73507.1"/>
    </source>
</evidence>
<organism evidence="2 3">
    <name type="scientific">Methanospirillum stamsii</name>
    <dbReference type="NCBI Taxonomy" id="1277351"/>
    <lineage>
        <taxon>Archaea</taxon>
        <taxon>Methanobacteriati</taxon>
        <taxon>Methanobacteriota</taxon>
        <taxon>Stenosarchaea group</taxon>
        <taxon>Methanomicrobia</taxon>
        <taxon>Methanomicrobiales</taxon>
        <taxon>Methanospirillaceae</taxon>
        <taxon>Methanospirillum</taxon>
    </lineage>
</organism>
<keyword evidence="1" id="KW-0472">Membrane</keyword>